<evidence type="ECO:0000313" key="5">
    <source>
        <dbReference type="EMBL" id="SDH78612.1"/>
    </source>
</evidence>
<dbReference type="STRING" id="861298.SAMN04488136_12930"/>
<dbReference type="InterPro" id="IPR013702">
    <property type="entry name" value="FIST_domain_N"/>
</dbReference>
<dbReference type="Pfam" id="PF08495">
    <property type="entry name" value="FIST"/>
    <property type="match status" value="1"/>
</dbReference>
<organism evidence="5 6">
    <name type="scientific">Vibrio xiamenensis</name>
    <dbReference type="NCBI Taxonomy" id="861298"/>
    <lineage>
        <taxon>Bacteria</taxon>
        <taxon>Pseudomonadati</taxon>
        <taxon>Pseudomonadota</taxon>
        <taxon>Gammaproteobacteria</taxon>
        <taxon>Vibrionales</taxon>
        <taxon>Vibrionaceae</taxon>
        <taxon>Vibrio</taxon>
    </lineage>
</organism>
<dbReference type="InterPro" id="IPR004089">
    <property type="entry name" value="MCPsignal_dom"/>
</dbReference>
<keyword evidence="6" id="KW-1185">Reference proteome</keyword>
<dbReference type="RefSeq" id="WP_093277947.1">
    <property type="nucleotide sequence ID" value="NZ_FNDD01000029.1"/>
</dbReference>
<dbReference type="GO" id="GO:0006935">
    <property type="term" value="P:chemotaxis"/>
    <property type="evidence" value="ECO:0007669"/>
    <property type="project" value="UniProtKB-ARBA"/>
</dbReference>
<dbReference type="SMART" id="SM00897">
    <property type="entry name" value="FIST"/>
    <property type="match status" value="1"/>
</dbReference>
<dbReference type="GO" id="GO:0007165">
    <property type="term" value="P:signal transduction"/>
    <property type="evidence" value="ECO:0007669"/>
    <property type="project" value="UniProtKB-KW"/>
</dbReference>
<dbReference type="GO" id="GO:0016020">
    <property type="term" value="C:membrane"/>
    <property type="evidence" value="ECO:0007669"/>
    <property type="project" value="UniProtKB-SubCell"/>
</dbReference>
<evidence type="ECO:0000256" key="3">
    <source>
        <dbReference type="PROSITE-ProRule" id="PRU00284"/>
    </source>
</evidence>
<reference evidence="5 6" key="1">
    <citation type="submission" date="2016-10" db="EMBL/GenBank/DDBJ databases">
        <authorList>
            <person name="de Groot N.N."/>
        </authorList>
    </citation>
    <scope>NUCLEOTIDE SEQUENCE [LARGE SCALE GENOMIC DNA]</scope>
    <source>
        <strain evidence="5 6">CGMCC 1.10228</strain>
    </source>
</reference>
<gene>
    <name evidence="5" type="ORF">SAMN04488136_12930</name>
</gene>
<dbReference type="Proteomes" id="UP000198854">
    <property type="component" value="Unassembled WGS sequence"/>
</dbReference>
<sequence length="666" mass="73369">MLFRKKTAAKRVKSAERVSATHFITSAQISAPNLQTLDVDGGTAIVLAFVSPHCAFAEVSKKLKAAMPFAKHVISVMTAGELGAKGDKLYHDTPNSWDGIVLHSFSERIFSQLSIHSVSLFNQDTPNQSDLANASTQRIKKIQTELERIQVPFAIDSKNTLALTYFDGVTGCEDFFTQALYRSKRFPCYFIGGSAGGKLDFQQADVALDGQIQKGKVLLCFAKIGADYRYGLMKSHNFEPTGKGFDVVDFNPFTRTLHTVLDDNMNLVTPAQWLENHFHCSSSELANKLNKYSFAIDIEGDLFIRSVANINPDGSLAFFSDFSFGERLLLVKAKDFAESTTRDYKTFMQGKPSKPVAFIANDCILRRLNNSDKLNQVSTFDGVCLSGFSTFGEFLGVHQNQTITSVGFFKVNEGQSFSDDYADNYPFHLASFINYYLRAKLVSEQKINALQASVITSMKDIYPQLQSTTAQLQTSAEQASHAAGQQKDLAKQFTVFMDQVNHQQSQRQNLLEDMNKLKNSADRIVNIVQSISGIAEQTNLLALNAAIEAARAGEAGRGFAVVADEVRALSKRTQSSVQETTQTIEQVTGSIDDIAQGIDSINSVLSVIESESAKFSQDLTVLAQNSQNTASMAESDIARADATQQNIEHIEQETALIDTLSQFAKR</sequence>
<accession>A0A1G8F910</accession>
<feature type="domain" description="Methyl-accepting transducer" evidence="4">
    <location>
        <begin position="451"/>
        <end position="661"/>
    </location>
</feature>
<dbReference type="InterPro" id="IPR019494">
    <property type="entry name" value="FIST_C"/>
</dbReference>
<dbReference type="OrthoDB" id="9807948at2"/>
<dbReference type="PANTHER" id="PTHR32089:SF112">
    <property type="entry name" value="LYSOZYME-LIKE PROTEIN-RELATED"/>
    <property type="match status" value="1"/>
</dbReference>
<dbReference type="Pfam" id="PF00015">
    <property type="entry name" value="MCPsignal"/>
    <property type="match status" value="1"/>
</dbReference>
<proteinExistence type="predicted"/>
<evidence type="ECO:0000313" key="6">
    <source>
        <dbReference type="Proteomes" id="UP000198854"/>
    </source>
</evidence>
<comment type="subcellular location">
    <subcellularLocation>
        <location evidence="1">Membrane</location>
    </subcellularLocation>
</comment>
<dbReference type="AlphaFoldDB" id="A0A1G8F910"/>
<name>A0A1G8F910_9VIBR</name>
<dbReference type="PROSITE" id="PS50111">
    <property type="entry name" value="CHEMOTAXIS_TRANSDUC_2"/>
    <property type="match status" value="1"/>
</dbReference>
<protein>
    <submittedName>
        <fullName evidence="5">FIST C domain-containing protein</fullName>
    </submittedName>
</protein>
<evidence type="ECO:0000256" key="1">
    <source>
        <dbReference type="ARBA" id="ARBA00004370"/>
    </source>
</evidence>
<evidence type="ECO:0000256" key="2">
    <source>
        <dbReference type="ARBA" id="ARBA00023224"/>
    </source>
</evidence>
<evidence type="ECO:0000259" key="4">
    <source>
        <dbReference type="PROSITE" id="PS50111"/>
    </source>
</evidence>
<keyword evidence="2 3" id="KW-0807">Transducer</keyword>
<dbReference type="PANTHER" id="PTHR32089">
    <property type="entry name" value="METHYL-ACCEPTING CHEMOTAXIS PROTEIN MCPB"/>
    <property type="match status" value="1"/>
</dbReference>
<dbReference type="EMBL" id="FNDD01000029">
    <property type="protein sequence ID" value="SDH78612.1"/>
    <property type="molecule type" value="Genomic_DNA"/>
</dbReference>
<dbReference type="Gene3D" id="1.10.287.950">
    <property type="entry name" value="Methyl-accepting chemotaxis protein"/>
    <property type="match status" value="1"/>
</dbReference>
<dbReference type="SMART" id="SM01204">
    <property type="entry name" value="FIST_C"/>
    <property type="match status" value="1"/>
</dbReference>
<dbReference type="Pfam" id="PF10442">
    <property type="entry name" value="FIST_C"/>
    <property type="match status" value="1"/>
</dbReference>
<dbReference type="SUPFAM" id="SSF58104">
    <property type="entry name" value="Methyl-accepting chemotaxis protein (MCP) signaling domain"/>
    <property type="match status" value="1"/>
</dbReference>
<dbReference type="SMART" id="SM00283">
    <property type="entry name" value="MA"/>
    <property type="match status" value="1"/>
</dbReference>